<dbReference type="Gene3D" id="3.20.20.70">
    <property type="entry name" value="Aldolase class I"/>
    <property type="match status" value="1"/>
</dbReference>
<comment type="pathway">
    <text evidence="1">Porphyrin-containing compound metabolism; protoporphyrin-IX biosynthesis; coproporphyrinogen-III from 5-aminolevulinate: step 1/4.</text>
</comment>
<dbReference type="EMBL" id="DUZY01000004">
    <property type="protein sequence ID" value="DAD35153.1"/>
    <property type="molecule type" value="Genomic_DNA"/>
</dbReference>
<evidence type="ECO:0000256" key="2">
    <source>
        <dbReference type="ARBA" id="ARBA00008055"/>
    </source>
</evidence>
<evidence type="ECO:0000256" key="5">
    <source>
        <dbReference type="ARBA" id="ARBA00023133"/>
    </source>
</evidence>
<keyword evidence="5" id="KW-0350">Heme biosynthesis</keyword>
<evidence type="ECO:0000256" key="11">
    <source>
        <dbReference type="ARBA" id="ARBA00047651"/>
    </source>
</evidence>
<evidence type="ECO:0000256" key="6">
    <source>
        <dbReference type="ARBA" id="ARBA00023171"/>
    </source>
</evidence>
<evidence type="ECO:0000256" key="4">
    <source>
        <dbReference type="ARBA" id="ARBA00022533"/>
    </source>
</evidence>
<dbReference type="InterPro" id="IPR013785">
    <property type="entry name" value="Aldolase_TIM"/>
</dbReference>
<comment type="catalytic activity">
    <reaction evidence="11">
        <text>2 5-aminolevulinate = porphobilinogen + 2 H2O + H(+)</text>
        <dbReference type="Rhea" id="RHEA:24064"/>
        <dbReference type="ChEBI" id="CHEBI:15377"/>
        <dbReference type="ChEBI" id="CHEBI:15378"/>
        <dbReference type="ChEBI" id="CHEBI:58126"/>
        <dbReference type="ChEBI" id="CHEBI:356416"/>
        <dbReference type="EC" id="4.2.1.24"/>
    </reaction>
</comment>
<keyword evidence="4" id="KW-0021">Allosteric enzyme</keyword>
<evidence type="ECO:0000256" key="10">
    <source>
        <dbReference type="ARBA" id="ARBA00032837"/>
    </source>
</evidence>
<reference evidence="12 13" key="1">
    <citation type="journal article" date="2020" name="Mol. Biol. Evol.">
        <title>Distinct Expression and Methylation Patterns for Genes with Different Fates following a Single Whole-Genome Duplication in Flowering Plants.</title>
        <authorList>
            <person name="Shi T."/>
            <person name="Rahmani R.S."/>
            <person name="Gugger P.F."/>
            <person name="Wang M."/>
            <person name="Li H."/>
            <person name="Zhang Y."/>
            <person name="Li Z."/>
            <person name="Wang Q."/>
            <person name="Van de Peer Y."/>
            <person name="Marchal K."/>
            <person name="Chen J."/>
        </authorList>
    </citation>
    <scope>NUCLEOTIDE SEQUENCE [LARGE SCALE GENOMIC DNA]</scope>
    <source>
        <tissue evidence="12">Leaf</tissue>
    </source>
</reference>
<dbReference type="GO" id="GO:0004655">
    <property type="term" value="F:porphobilinogen synthase activity"/>
    <property type="evidence" value="ECO:0007669"/>
    <property type="project" value="UniProtKB-EC"/>
</dbReference>
<dbReference type="InterPro" id="IPR001731">
    <property type="entry name" value="ALAD"/>
</dbReference>
<dbReference type="GO" id="GO:0046872">
    <property type="term" value="F:metal ion binding"/>
    <property type="evidence" value="ECO:0007669"/>
    <property type="project" value="InterPro"/>
</dbReference>
<keyword evidence="13" id="KW-1185">Reference proteome</keyword>
<evidence type="ECO:0000256" key="8">
    <source>
        <dbReference type="ARBA" id="ARBA00023244"/>
    </source>
</evidence>
<proteinExistence type="inferred from homology"/>
<sequence length="285" mass="30851">MACSISISSSNVPASKHLDGKKHVGLRSSATNVKFVINAGHAIKTPSSRFFLVIKASNEQETSKRSGLSIGDCGSAVVAGIIPEALPVPPKPAAPVGTPLVSSPPLNRRPRCNQKNKSPANFVYPLFIHEGEEDTPIGALPGCYGLGWRHGLVEEVHLASIYLEVKTCAGFSIAKFCAFPKVPHVLKEMKHYNDNGLVTQAIRLLKDKYPDLISLNILCPIYDHLCFTFSMKVIHTDVTLDPYSSDGHDSIIREDGVIMNDETVHQLCKQAVSQAQAGVDVVPMT</sequence>
<evidence type="ECO:0000313" key="13">
    <source>
        <dbReference type="Proteomes" id="UP000607653"/>
    </source>
</evidence>
<accession>A0A822YST3</accession>
<dbReference type="Proteomes" id="UP000607653">
    <property type="component" value="Unassembled WGS sequence"/>
</dbReference>
<dbReference type="GO" id="GO:0015995">
    <property type="term" value="P:chlorophyll biosynthetic process"/>
    <property type="evidence" value="ECO:0007669"/>
    <property type="project" value="UniProtKB-KW"/>
</dbReference>
<protein>
    <recommendedName>
        <fullName evidence="3">porphobilinogen synthase</fullName>
        <ecNumber evidence="3">4.2.1.24</ecNumber>
    </recommendedName>
    <alternativeName>
        <fullName evidence="10">Porphobilinogen synthase</fullName>
    </alternativeName>
</protein>
<comment type="function">
    <text evidence="9">Catalyzes an early step in the biosynthesis of tetrapyrroles. Binds two molecules of 5-aminolevulinate per subunit, each at a distinct site, and catalyzes their condensation to form porphobilinogen.</text>
</comment>
<keyword evidence="7" id="KW-0456">Lyase</keyword>
<dbReference type="AlphaFoldDB" id="A0A822YST3"/>
<evidence type="ECO:0000256" key="9">
    <source>
        <dbReference type="ARBA" id="ARBA00025628"/>
    </source>
</evidence>
<evidence type="ECO:0000256" key="1">
    <source>
        <dbReference type="ARBA" id="ARBA00004694"/>
    </source>
</evidence>
<dbReference type="PANTHER" id="PTHR11458:SF0">
    <property type="entry name" value="DELTA-AMINOLEVULINIC ACID DEHYDRATASE"/>
    <property type="match status" value="1"/>
</dbReference>
<organism evidence="12 13">
    <name type="scientific">Nelumbo nucifera</name>
    <name type="common">Sacred lotus</name>
    <dbReference type="NCBI Taxonomy" id="4432"/>
    <lineage>
        <taxon>Eukaryota</taxon>
        <taxon>Viridiplantae</taxon>
        <taxon>Streptophyta</taxon>
        <taxon>Embryophyta</taxon>
        <taxon>Tracheophyta</taxon>
        <taxon>Spermatophyta</taxon>
        <taxon>Magnoliopsida</taxon>
        <taxon>Proteales</taxon>
        <taxon>Nelumbonaceae</taxon>
        <taxon>Nelumbo</taxon>
    </lineage>
</organism>
<dbReference type="Pfam" id="PF00490">
    <property type="entry name" value="ALAD"/>
    <property type="match status" value="1"/>
</dbReference>
<keyword evidence="6" id="KW-0149">Chlorophyll biosynthesis</keyword>
<name>A0A822YST3_NELNU</name>
<evidence type="ECO:0000256" key="3">
    <source>
        <dbReference type="ARBA" id="ARBA00012053"/>
    </source>
</evidence>
<dbReference type="PANTHER" id="PTHR11458">
    <property type="entry name" value="DELTA-AMINOLEVULINIC ACID DEHYDRATASE"/>
    <property type="match status" value="1"/>
</dbReference>
<gene>
    <name evidence="12" type="ORF">HUJ06_005793</name>
</gene>
<evidence type="ECO:0000313" key="12">
    <source>
        <dbReference type="EMBL" id="DAD35153.1"/>
    </source>
</evidence>
<evidence type="ECO:0000256" key="7">
    <source>
        <dbReference type="ARBA" id="ARBA00023239"/>
    </source>
</evidence>
<dbReference type="SUPFAM" id="SSF51569">
    <property type="entry name" value="Aldolase"/>
    <property type="match status" value="1"/>
</dbReference>
<dbReference type="GO" id="GO:0006782">
    <property type="term" value="P:protoporphyrinogen IX biosynthetic process"/>
    <property type="evidence" value="ECO:0007669"/>
    <property type="project" value="UniProtKB-UniPathway"/>
</dbReference>
<keyword evidence="8" id="KW-0627">Porphyrin biosynthesis</keyword>
<comment type="caution">
    <text evidence="12">The sequence shown here is derived from an EMBL/GenBank/DDBJ whole genome shotgun (WGS) entry which is preliminary data.</text>
</comment>
<dbReference type="UniPathway" id="UPA00251">
    <property type="reaction ID" value="UER00318"/>
</dbReference>
<dbReference type="SMART" id="SM01004">
    <property type="entry name" value="ALAD"/>
    <property type="match status" value="1"/>
</dbReference>
<dbReference type="EC" id="4.2.1.24" evidence="3"/>
<comment type="similarity">
    <text evidence="2">Belongs to the ALAD family.</text>
</comment>